<gene>
    <name evidence="1" type="ORF">BACSTE_03364</name>
</gene>
<accession>B0NV26</accession>
<organism evidence="1 2">
    <name type="scientific">Bacteroides stercoris ATCC 43183</name>
    <dbReference type="NCBI Taxonomy" id="449673"/>
    <lineage>
        <taxon>Bacteria</taxon>
        <taxon>Pseudomonadati</taxon>
        <taxon>Bacteroidota</taxon>
        <taxon>Bacteroidia</taxon>
        <taxon>Bacteroidales</taxon>
        <taxon>Bacteroidaceae</taxon>
        <taxon>Bacteroides</taxon>
    </lineage>
</organism>
<dbReference type="AlphaFoldDB" id="B0NV26"/>
<sequence>MPGFCIFYTERNKQKNFDYEKATLVIYGSLSGCDAGTAFL</sequence>
<comment type="caution">
    <text evidence="1">The sequence shown here is derived from an EMBL/GenBank/DDBJ whole genome shotgun (WGS) entry which is preliminary data.</text>
</comment>
<dbReference type="EMBL" id="ABFZ02000022">
    <property type="protein sequence ID" value="EDS14219.1"/>
    <property type="molecule type" value="Genomic_DNA"/>
</dbReference>
<dbReference type="Proteomes" id="UP000004713">
    <property type="component" value="Unassembled WGS sequence"/>
</dbReference>
<dbReference type="HOGENOM" id="CLU_3305312_0_0_10"/>
<proteinExistence type="predicted"/>
<reference evidence="1 2" key="2">
    <citation type="submission" date="2007-11" db="EMBL/GenBank/DDBJ databases">
        <authorList>
            <person name="Fulton L."/>
            <person name="Clifton S."/>
            <person name="Fulton B."/>
            <person name="Xu J."/>
            <person name="Minx P."/>
            <person name="Pepin K.H."/>
            <person name="Johnson M."/>
            <person name="Thiruvilangam P."/>
            <person name="Bhonagiri V."/>
            <person name="Nash W.E."/>
            <person name="Mardis E.R."/>
            <person name="Wilson R.K."/>
        </authorList>
    </citation>
    <scope>NUCLEOTIDE SEQUENCE [LARGE SCALE GENOMIC DNA]</scope>
    <source>
        <strain evidence="1 2">ATCC 43183</strain>
    </source>
</reference>
<reference evidence="1 2" key="1">
    <citation type="submission" date="2007-11" db="EMBL/GenBank/DDBJ databases">
        <title>Draft genome sequence of Bacteroides stercoris(ATCC 43183).</title>
        <authorList>
            <person name="Sudarsanam P."/>
            <person name="Ley R."/>
            <person name="Guruge J."/>
            <person name="Turnbaugh P.J."/>
            <person name="Mahowald M."/>
            <person name="Liep D."/>
            <person name="Gordon J."/>
        </authorList>
    </citation>
    <scope>NUCLEOTIDE SEQUENCE [LARGE SCALE GENOMIC DNA]</scope>
    <source>
        <strain evidence="1 2">ATCC 43183</strain>
    </source>
</reference>
<protein>
    <submittedName>
        <fullName evidence="1">Uncharacterized protein</fullName>
    </submittedName>
</protein>
<name>B0NV26_BACSE</name>
<evidence type="ECO:0000313" key="1">
    <source>
        <dbReference type="EMBL" id="EDS14219.1"/>
    </source>
</evidence>
<evidence type="ECO:0000313" key="2">
    <source>
        <dbReference type="Proteomes" id="UP000004713"/>
    </source>
</evidence>